<keyword evidence="8" id="KW-0175">Coiled coil</keyword>
<dbReference type="PRINTS" id="PR00086">
    <property type="entry name" value="LLDHDRGNASE"/>
</dbReference>
<organism evidence="12 13">
    <name type="scientific">Parthenolecanium corni</name>
    <dbReference type="NCBI Taxonomy" id="536013"/>
    <lineage>
        <taxon>Eukaryota</taxon>
        <taxon>Metazoa</taxon>
        <taxon>Ecdysozoa</taxon>
        <taxon>Arthropoda</taxon>
        <taxon>Hexapoda</taxon>
        <taxon>Insecta</taxon>
        <taxon>Pterygota</taxon>
        <taxon>Neoptera</taxon>
        <taxon>Paraneoptera</taxon>
        <taxon>Hemiptera</taxon>
        <taxon>Sternorrhyncha</taxon>
        <taxon>Coccoidea</taxon>
        <taxon>Coccidae</taxon>
        <taxon>Parthenolecanium</taxon>
    </lineage>
</organism>
<evidence type="ECO:0000256" key="6">
    <source>
        <dbReference type="ARBA" id="ARBA00049258"/>
    </source>
</evidence>
<gene>
    <name evidence="12" type="ORF">V9T40_001458</name>
</gene>
<feature type="coiled-coil region" evidence="8">
    <location>
        <begin position="1153"/>
        <end position="1180"/>
    </location>
</feature>
<dbReference type="Gene3D" id="3.90.110.10">
    <property type="entry name" value="Lactate dehydrogenase/glycoside hydrolase, family 4, C-terminal"/>
    <property type="match status" value="1"/>
</dbReference>
<dbReference type="GO" id="GO:0006089">
    <property type="term" value="P:lactate metabolic process"/>
    <property type="evidence" value="ECO:0007669"/>
    <property type="project" value="TreeGrafter"/>
</dbReference>
<evidence type="ECO:0000256" key="8">
    <source>
        <dbReference type="SAM" id="Coils"/>
    </source>
</evidence>
<dbReference type="Pfam" id="PF00056">
    <property type="entry name" value="Ldh_1_N"/>
    <property type="match status" value="1"/>
</dbReference>
<comment type="catalytic activity">
    <reaction evidence="6 7">
        <text>(S)-lactate + NAD(+) = pyruvate + NADH + H(+)</text>
        <dbReference type="Rhea" id="RHEA:23444"/>
        <dbReference type="ChEBI" id="CHEBI:15361"/>
        <dbReference type="ChEBI" id="CHEBI:15378"/>
        <dbReference type="ChEBI" id="CHEBI:16651"/>
        <dbReference type="ChEBI" id="CHEBI:57540"/>
        <dbReference type="ChEBI" id="CHEBI:57945"/>
        <dbReference type="EC" id="1.1.1.27"/>
    </reaction>
</comment>
<dbReference type="PANTHER" id="PTHR43128">
    <property type="entry name" value="L-2-HYDROXYCARBOXYLATE DEHYDROGENASE (NAD(P)(+))"/>
    <property type="match status" value="1"/>
</dbReference>
<dbReference type="EC" id="1.1.1.27" evidence="3 7"/>
<dbReference type="Gene3D" id="3.40.50.720">
    <property type="entry name" value="NAD(P)-binding Rossmann-like Domain"/>
    <property type="match status" value="1"/>
</dbReference>
<dbReference type="GO" id="GO:0004459">
    <property type="term" value="F:L-lactate dehydrogenase (NAD+) activity"/>
    <property type="evidence" value="ECO:0007669"/>
    <property type="project" value="UniProtKB-EC"/>
</dbReference>
<dbReference type="EMBL" id="JBBCAQ010000019">
    <property type="protein sequence ID" value="KAK7595025.1"/>
    <property type="molecule type" value="Genomic_DNA"/>
</dbReference>
<dbReference type="PANTHER" id="PTHR43128:SF16">
    <property type="entry name" value="L-LACTATE DEHYDROGENASE"/>
    <property type="match status" value="1"/>
</dbReference>
<evidence type="ECO:0000256" key="1">
    <source>
        <dbReference type="ARBA" id="ARBA00004843"/>
    </source>
</evidence>
<feature type="domain" description="Lactate/malate dehydrogenase C-terminal" evidence="11">
    <location>
        <begin position="213"/>
        <end position="379"/>
    </location>
</feature>
<feature type="region of interest" description="Disordered" evidence="9">
    <location>
        <begin position="639"/>
        <end position="692"/>
    </location>
</feature>
<feature type="region of interest" description="Disordered" evidence="9">
    <location>
        <begin position="1785"/>
        <end position="1807"/>
    </location>
</feature>
<comment type="caution">
    <text evidence="12">The sequence shown here is derived from an EMBL/GenBank/DDBJ whole genome shotgun (WGS) entry which is preliminary data.</text>
</comment>
<feature type="compositionally biased region" description="Polar residues" evidence="9">
    <location>
        <begin position="661"/>
        <end position="672"/>
    </location>
</feature>
<evidence type="ECO:0000259" key="10">
    <source>
        <dbReference type="Pfam" id="PF00056"/>
    </source>
</evidence>
<dbReference type="InterPro" id="IPR001236">
    <property type="entry name" value="Lactate/malate_DH_N"/>
</dbReference>
<comment type="pathway">
    <text evidence="1 7">Fermentation; pyruvate fermentation to lactate; (S)-lactate from pyruvate: step 1/1.</text>
</comment>
<dbReference type="GO" id="GO:0005737">
    <property type="term" value="C:cytoplasm"/>
    <property type="evidence" value="ECO:0007669"/>
    <property type="project" value="InterPro"/>
</dbReference>
<evidence type="ECO:0000256" key="4">
    <source>
        <dbReference type="ARBA" id="ARBA00023002"/>
    </source>
</evidence>
<keyword evidence="4 7" id="KW-0560">Oxidoreductase</keyword>
<evidence type="ECO:0000313" key="12">
    <source>
        <dbReference type="EMBL" id="KAK7595025.1"/>
    </source>
</evidence>
<evidence type="ECO:0000256" key="7">
    <source>
        <dbReference type="RuleBase" id="RU000496"/>
    </source>
</evidence>
<feature type="region of interest" description="Disordered" evidence="9">
    <location>
        <begin position="1"/>
        <end position="52"/>
    </location>
</feature>
<feature type="compositionally biased region" description="Low complexity" evidence="9">
    <location>
        <begin position="1792"/>
        <end position="1804"/>
    </location>
</feature>
<accession>A0AAN9TML5</accession>
<evidence type="ECO:0000256" key="2">
    <source>
        <dbReference type="ARBA" id="ARBA00006054"/>
    </source>
</evidence>
<proteinExistence type="inferred from homology"/>
<evidence type="ECO:0000313" key="13">
    <source>
        <dbReference type="Proteomes" id="UP001367676"/>
    </source>
</evidence>
<comment type="similarity">
    <text evidence="2">Belongs to the LDH/MDH superfamily. LDH family.</text>
</comment>
<name>A0AAN9TML5_9HEMI</name>
<keyword evidence="13" id="KW-1185">Reference proteome</keyword>
<dbReference type="SUPFAM" id="SSF56327">
    <property type="entry name" value="LDH C-terminal domain-like"/>
    <property type="match status" value="1"/>
</dbReference>
<evidence type="ECO:0000256" key="5">
    <source>
        <dbReference type="ARBA" id="ARBA00023027"/>
    </source>
</evidence>
<evidence type="ECO:0000256" key="3">
    <source>
        <dbReference type="ARBA" id="ARBA00012967"/>
    </source>
</evidence>
<dbReference type="InterPro" id="IPR036291">
    <property type="entry name" value="NAD(P)-bd_dom_sf"/>
</dbReference>
<dbReference type="InterPro" id="IPR022383">
    <property type="entry name" value="Lactate/malate_DH_C"/>
</dbReference>
<dbReference type="InterPro" id="IPR015955">
    <property type="entry name" value="Lactate_DH/Glyco_Ohase_4_C"/>
</dbReference>
<feature type="coiled-coil region" evidence="8">
    <location>
        <begin position="1282"/>
        <end position="1309"/>
    </location>
</feature>
<dbReference type="Proteomes" id="UP001367676">
    <property type="component" value="Unassembled WGS sequence"/>
</dbReference>
<sequence length="4214" mass="475349">MHKNDKDDDDCDPRNPATKTPQTEAEEPNLTTPSSMKSSRKENSDDQTTSASSLQVKLFHEIGRPIQTSLHKVSIVGTGAVGMACAFSVLTKNLTGELALNDLHEDRVRGEMMDLQHGAAFIKSARIIAGADPKVTANSRVIIITAGVRQKEGENRLSLLQRNLDILKALVPPLVSLSPDAVIIVVSNPVDILSYFTWKLSGLPQNKVIGAGTNLDTSRFRFLVSQKLNIGVESCHGWIIGEHGDSSVPVWSGVNIAGVPLKELNPAIGTDNDSANWQEIHKTVINSAYEIIKLKGYTSWGIGLSISDLVETILRNTHKVHAVSTNIKGIHGISEEVYLSVPCVLGENGVTHLVKQQLTNTELEKLHKSASIMKENIDKLNIVLAFSFIHAKAYELRDAPQRNELGDATQWDELKKTDSDTVNRATEECEEILLATRKQYQNVIQHLQQLLPNITTPLTLKSHVEDAIEEISKAMRTCSKSIDKQLENLGEIFLKRLNTVINAAQTVNPDVTAELEQIYQTEVDETDKLAISIRQFVAEGYNPLNKILPTMHKSLNYHSSYIDEFRNIVRNDLGLLLSRMDQELDQLDRTVIHVLSRISKSMTVMKVVYASLKKTGHLPQEWTRSYIMEVLHQGTQMSKTARVDDAKFPPTPQEEPVIPSSAEQPVNTQISTFKMDEDRSSEQDNAEEREEDDSGCVLIFSRTKRKMLKELIITVTKIKSLHNIKEIDQQSLQILEDYRLVFHELHLLLVSKIVDYTHNFVKLYKMHIEIMDIINPGMKFKLETIFDDKSVDQNNPIYGEIQRFVNSNFLTSAKIADLRQQIESSIRGAKTLKEIQKKVSQELVAITTTLGKDLEEMKMIIVYILQEMREGVLALKHIKENANVTGYRAFINFYDGKEDLKQLRKLIMVLNMLDINSMFDREVTEIVSSDQINLSRTVTNLLLSEINDDSIKFEQEVDRIVDITDMKKTITKYTTDFNKMIHNYTYKLRKSLKRMVTMFITIHEEFIILVNRGQIQNTELDNIPESEDMETEIGLILNYLAENAQIDIVNQYGGNFDIDSSSINQSKAVVKQQMHTLVQAMSRELSQLDIQIENVIDKIIQEVQNIEIIKRKLAANENFSIQAEQFPNLGLILHLSEFLQVLSAQNNIKKSHNQEVNKTFNNAREQIQTAKANAEQAIQESADVAQLKIHVTETTSNIRSILLGIGSDIKENLTEISSNFANTFEAFTSSNYELKDQILSANIQMEAMSEQLKDYLTNRYPNHVLNPFTQILSQPFHNQNLAQCKEAALTSLNEIMEKIERDMDVVRKESIVNVVEKLSRSIELMEHLQNSGKLVITEEETSLLAISNNMISILKDLFSTDSTYNADEMQNAMNLARETVTKEFSRAITSIQSMANEADIKTELSNSVQSIADTYTSLSKNIQNQLQSFATGFTENYESAMSNVLGKNDQLELIMQDIMNGQIASTRNIKLENTIAFISSNAFLATSEWIGSLFQSITQDTSGQFDSINQTAIHQLSILQGNVDNAIGNMYESVVSLVEDFKQSSTIIQSIINDQKVNLNEEQINCLSNSFELIQMLTKESATITSNSDFNNAKQSIIEAYQNTVKEIGSLKDDSIIHDVTIKTVESYTNIYEDLRLTTEELLAEKMSEFSASYNSIKETAQYTGNVDLKNMLAEIIQMKETLEPSQQLQEVETFMKSEQFTSSTMIQQLYENQPQATDIEKLNTLTVEVESYISKMEEASSFVQTKFAAATEFLTSIENSDTIQWSQEKITILAETISITEKLWPTGETEASSSSQSSGMDSAAEGDNAEMANANVRSLDQTTQEMTSTNSNVFSEAKNKILLEFDNAQNIIEEAKDEMSIQQTMNISVERLSTIFGDLQNKIKDNINNNWRTYTNSLLQTRNVEIENAQLQTTLQELLENKDYSAAFLDESFSRLSTIITGDVLQSANSVTKIYEQIHATSNIQLNINENSLEELRSIVKHISQNIDEMEFSETYIQKYLEQGSLILKEIGSGVVKQLNEEQIKILAVNAQIGELLQTTITSAEKPIAPVTLAETPYISETRNLINNELQTTVNTIKSMESEEGIVEATKATIQKTETIFNELKSNFQGQVAEKLTELKGNYESVIEITQKQGNNQLAEILKSTVNSENTGTSAILGEFHDLIESTVFTSTTVITDMFQACQNEVSPTESQKDWNLNALQIISTNINEHIAQIDNVATKIDDTLQQGLDILENIKNEQTVELTEEQISIISSSIKLEQFLTPKKPATIHTTEADFTETEVAIKQEFDKTIAALELLTDEGAITDIVTKTIENADSVFNILKEKVKVEITTTVSTFQEMITTFETSSHGHDNTIFEQVDQIFHGETVVQKDQSLVQIENYITSDAYISPSTVQALYNNIQQNDELNITNRSIQSIKELDNLVTDNIETMHEVGQNILTNFEQGTEIMKTLLNNEKIDFIKEQVQALSVCYELSNIISPHLENEVTDTVSMKTMSEECNKAKVEVNDIFENTKNTIKSLDDEKTIEQVALESVYSFENIYSDLKKSVQNQITITFTEFQQTMETALVTIQENGNENVANILMNLSEYQNNSDEAFSKYESFRSSNSYNSDTYVQNLFQEMQNNMSPSFNSIQEKTIEDLSQINIVLTEDVDNLQEMSNYTTQNIGQSLEILETIRNNSSASLTEEQIQTLALSKTIATPSSVTPAVTEEKIPSVLPTTEDSGNPLMPLAVEENNKSWSLLGWSSNDQPEINLTETKETIHYEYSKTVEILKTLGTEEEIQPVVADFVTNSNSVYNTVRENIHNEMAQNAQTLLQHYNTSMNIDYEERNQNLQKVMRDLNTEEYQFEATEDYRHFETFVTSTYFTSVEAIKETFIALQEDNIPEVVDNSVAERSIQQLGTLNQKTEEYIDEIGEMNTYVNNNFQKVSEILTQVETNEIVELTEEQIQTLTLGHEIINKLVPREETMDIPTEAQVSTEGSAQTITEIDITSTITTLNEELNTSVQAIELASNEDTVQQILTSSVQKYEEVFSNVRTEMQIRMTETTSTYESVYTETLNTVLESGNSNTANILQNIGTTQIEESEVLTSFESFINSNIYKSPNPVENAYNVLQQEDTIASLTNFNEKGVHELQLLNQQVVDNINKMQSTTSNVEQNLKSGLDILQSVQANTAVDLTDEQVKDLALCYKMSDILKTTNSDTTLPTTSHTETINQTAGIDTATAITTVQEDYQKAINAIRSATEVENIQTVLSDSIQNFDSVYSKAQETVKREMDIKITQFNEVRNSLLTENEEDNNNGVRSILTDNTDHLVNFETDENFKKFEEFVHSNQFQSSTLADNMYLQIKQNENQLSTNINERAEEELTLLSTQVTDNINMLEETKEYVNQHIGQAMQILQTAQQNAAYQPTEEGQVELSLSQTIISTILSVTVVETETQTNLLGEVGSLIAGDESPIEEVPVIVDAIQNKKEEAVNQIKELTDEESIKQVVADTVHNFDATVSEVQQSTDEKMKESTRQFEENYQSVIKLIEEGETDQYKHILNGELNFTPDDQYEAFEKYIKNNGFKLPSAETILNDVEENGELITHDINEKYAVELDIVSTQITQNMVELKDMTTYATKNLEKGTAILNSIAVDQNTELTEQQIQEVTLSQRIMQIITTAEEKAEVVKSNSVEKVLVAQQPIPEVDFANVELEMDKKVDECVEKIHSLTDEEEIVQVVAENVNESNTVYSALEQNVRQKIDVSSTSFIDQFQAAMSNAPEESPLKTIFDEIINHKTQFPTDLNEEFRQVQTQINDQSIMSSSAVDQIYNNIKESETLPVDIKQRSIMEIKTLNDEIKKNMVTMKHIDEFVSINLQDGLTVLQDIERQGVQELTEQQIQSLTISTTVSETLKTRTENEGTGWSTFLSSGTVVVPSSDEAEQTTMQNSTTAEENHSNALEVDEGMVHETKSISSVTEIQETLTSTNEHEEEALQCITNNNVTSVKGNIRNSGLISVNDLVVTVNANSLSVCQHLKWNTDKLNAEDKRTIEEIREYLLAAQNIFTTIIPFQQSRINLYQNMGDVLVIFVNTTELIDEVFQQLSSVILEKVILLITPILQQIQNDDIQRRLKNTSSNLDAEFINSVKLFFSLQLYEGTDILTLVDHQFIDTQCPSLTISKEIIVKKFSVLNEIIEKILSRILCSILMIIDLIINSIISLQTNVQRLELLKNTQSLYDIISQINT</sequence>
<dbReference type="CDD" id="cd05293">
    <property type="entry name" value="LDH_1"/>
    <property type="match status" value="1"/>
</dbReference>
<reference evidence="12 13" key="1">
    <citation type="submission" date="2024-03" db="EMBL/GenBank/DDBJ databases">
        <title>Adaptation during the transition from Ophiocordyceps entomopathogen to insect associate is accompanied by gene loss and intensified selection.</title>
        <authorList>
            <person name="Ward C.M."/>
            <person name="Onetto C.A."/>
            <person name="Borneman A.R."/>
        </authorList>
    </citation>
    <scope>NUCLEOTIDE SEQUENCE [LARGE SCALE GENOMIC DNA]</scope>
    <source>
        <strain evidence="12">AWRI1</strain>
        <tissue evidence="12">Single Adult Female</tissue>
    </source>
</reference>
<dbReference type="InterPro" id="IPR001557">
    <property type="entry name" value="L-lactate/malate_DH"/>
</dbReference>
<evidence type="ECO:0000256" key="9">
    <source>
        <dbReference type="SAM" id="MobiDB-lite"/>
    </source>
</evidence>
<protein>
    <recommendedName>
        <fullName evidence="3 7">L-lactate dehydrogenase</fullName>
        <ecNumber evidence="3 7">1.1.1.27</ecNumber>
    </recommendedName>
</protein>
<keyword evidence="5 7" id="KW-0520">NAD</keyword>
<dbReference type="SUPFAM" id="SSF51735">
    <property type="entry name" value="NAD(P)-binding Rossmann-fold domains"/>
    <property type="match status" value="1"/>
</dbReference>
<evidence type="ECO:0000259" key="11">
    <source>
        <dbReference type="Pfam" id="PF02866"/>
    </source>
</evidence>
<dbReference type="PROSITE" id="PS00064">
    <property type="entry name" value="L_LDH"/>
    <property type="match status" value="1"/>
</dbReference>
<feature type="compositionally biased region" description="Polar residues" evidence="9">
    <location>
        <begin position="17"/>
        <end position="37"/>
    </location>
</feature>
<dbReference type="HAMAP" id="MF_00488">
    <property type="entry name" value="Lactate_dehydrog"/>
    <property type="match status" value="1"/>
</dbReference>
<dbReference type="NCBIfam" id="TIGR01771">
    <property type="entry name" value="L-LDH-NAD"/>
    <property type="match status" value="1"/>
</dbReference>
<dbReference type="InterPro" id="IPR011304">
    <property type="entry name" value="L-lactate_DH"/>
</dbReference>
<dbReference type="InterPro" id="IPR018177">
    <property type="entry name" value="L-lactate_DH_AS"/>
</dbReference>
<dbReference type="Pfam" id="PF02866">
    <property type="entry name" value="Ldh_1_C"/>
    <property type="match status" value="1"/>
</dbReference>
<feature type="domain" description="Lactate/malate dehydrogenase N-terminal" evidence="10">
    <location>
        <begin position="72"/>
        <end position="210"/>
    </location>
</feature>